<sequence>MTGVQTFVLIAQMNAPSGTRTRDRWRSNSSISLIHSPNSDGLSVIGISRTVEKIMTLINFILFLSVLMIAFAATVPSTDDDVKLVDDEQEDGDRTISDFLPCKKKNNMSGLCVPFSYCNANQSILPGGYIDTDMRELHNNECQRPGSLEWCCSTELLVQPPEVTTHTVDKCLPLESDICTWCVTLHKVRDSSIADVPAFCAGALIGSKVILTAASCLVAAYNQTLFAQVPASPDKTRKYEADLRKLNPSYNSGTRWNDFGIIVLKEEVNWGTMPASGACLNPVKIGGNCMTFGLDINDNIVSTIIQVTESVCDNMGGGGSLDIFCGKSKEKECFAVTGAPVVCESGNNGLLLVGVSRSGCIDGNIALGNYLVAKPWLVMELNAMKVPNLVYTL</sequence>
<reference evidence="3" key="1">
    <citation type="submission" date="2021-12" db="EMBL/GenBank/DDBJ databases">
        <authorList>
            <person name="Martin H S."/>
        </authorList>
    </citation>
    <scope>NUCLEOTIDE SEQUENCE</scope>
</reference>
<dbReference type="SUPFAM" id="SSF50494">
    <property type="entry name" value="Trypsin-like serine proteases"/>
    <property type="match status" value="1"/>
</dbReference>
<keyword evidence="1" id="KW-0812">Transmembrane</keyword>
<dbReference type="PROSITE" id="PS50240">
    <property type="entry name" value="TRYPSIN_DOM"/>
    <property type="match status" value="1"/>
</dbReference>
<gene>
    <name evidence="3" type="ORF">BINO364_LOCUS4539</name>
</gene>
<dbReference type="Pfam" id="PF00089">
    <property type="entry name" value="Trypsin"/>
    <property type="match status" value="1"/>
</dbReference>
<dbReference type="AlphaFoldDB" id="A0A8J9UCS0"/>
<dbReference type="SMART" id="SM00020">
    <property type="entry name" value="Tryp_SPc"/>
    <property type="match status" value="1"/>
</dbReference>
<dbReference type="GO" id="GO:0006508">
    <property type="term" value="P:proteolysis"/>
    <property type="evidence" value="ECO:0007669"/>
    <property type="project" value="InterPro"/>
</dbReference>
<keyword evidence="1" id="KW-0472">Membrane</keyword>
<dbReference type="InterPro" id="IPR051333">
    <property type="entry name" value="CLIP_Serine_Protease"/>
</dbReference>
<name>A0A8J9UCS0_9NEOP</name>
<proteinExistence type="predicted"/>
<dbReference type="InterPro" id="IPR001254">
    <property type="entry name" value="Trypsin_dom"/>
</dbReference>
<protein>
    <recommendedName>
        <fullName evidence="2">Peptidase S1 domain-containing protein</fullName>
    </recommendedName>
</protein>
<dbReference type="PANTHER" id="PTHR24260:SF136">
    <property type="entry name" value="GH08193P-RELATED"/>
    <property type="match status" value="1"/>
</dbReference>
<dbReference type="InterPro" id="IPR043504">
    <property type="entry name" value="Peptidase_S1_PA_chymotrypsin"/>
</dbReference>
<dbReference type="Proteomes" id="UP000838878">
    <property type="component" value="Chromosome 12"/>
</dbReference>
<evidence type="ECO:0000259" key="2">
    <source>
        <dbReference type="PROSITE" id="PS50240"/>
    </source>
</evidence>
<keyword evidence="4" id="KW-1185">Reference proteome</keyword>
<evidence type="ECO:0000313" key="3">
    <source>
        <dbReference type="EMBL" id="CAH0717996.1"/>
    </source>
</evidence>
<dbReference type="PANTHER" id="PTHR24260">
    <property type="match status" value="1"/>
</dbReference>
<keyword evidence="1" id="KW-1133">Transmembrane helix</keyword>
<dbReference type="Gene3D" id="2.40.10.10">
    <property type="entry name" value="Trypsin-like serine proteases"/>
    <property type="match status" value="1"/>
</dbReference>
<feature type="non-terminal residue" evidence="3">
    <location>
        <position position="393"/>
    </location>
</feature>
<feature type="domain" description="Peptidase S1" evidence="2">
    <location>
        <begin position="181"/>
        <end position="393"/>
    </location>
</feature>
<dbReference type="EMBL" id="OV170232">
    <property type="protein sequence ID" value="CAH0717996.1"/>
    <property type="molecule type" value="Genomic_DNA"/>
</dbReference>
<feature type="transmembrane region" description="Helical" evidence="1">
    <location>
        <begin position="57"/>
        <end position="75"/>
    </location>
</feature>
<evidence type="ECO:0000313" key="4">
    <source>
        <dbReference type="Proteomes" id="UP000838878"/>
    </source>
</evidence>
<dbReference type="OrthoDB" id="7726766at2759"/>
<dbReference type="InterPro" id="IPR009003">
    <property type="entry name" value="Peptidase_S1_PA"/>
</dbReference>
<dbReference type="GO" id="GO:0004252">
    <property type="term" value="F:serine-type endopeptidase activity"/>
    <property type="evidence" value="ECO:0007669"/>
    <property type="project" value="InterPro"/>
</dbReference>
<organism evidence="3 4">
    <name type="scientific">Brenthis ino</name>
    <name type="common">lesser marbled fritillary</name>
    <dbReference type="NCBI Taxonomy" id="405034"/>
    <lineage>
        <taxon>Eukaryota</taxon>
        <taxon>Metazoa</taxon>
        <taxon>Ecdysozoa</taxon>
        <taxon>Arthropoda</taxon>
        <taxon>Hexapoda</taxon>
        <taxon>Insecta</taxon>
        <taxon>Pterygota</taxon>
        <taxon>Neoptera</taxon>
        <taxon>Endopterygota</taxon>
        <taxon>Lepidoptera</taxon>
        <taxon>Glossata</taxon>
        <taxon>Ditrysia</taxon>
        <taxon>Papilionoidea</taxon>
        <taxon>Nymphalidae</taxon>
        <taxon>Heliconiinae</taxon>
        <taxon>Argynnini</taxon>
        <taxon>Brenthis</taxon>
    </lineage>
</organism>
<accession>A0A8J9UCS0</accession>
<evidence type="ECO:0000256" key="1">
    <source>
        <dbReference type="SAM" id="Phobius"/>
    </source>
</evidence>